<dbReference type="Gramene" id="Ma03_t13420.1">
    <property type="protein sequence ID" value="Ma03_p13420.1"/>
    <property type="gene ID" value="Ma03_g13420"/>
</dbReference>
<dbReference type="EnsemblPlants" id="Ma03_t13420.2">
    <property type="protein sequence ID" value="Ma03_p13420.2"/>
    <property type="gene ID" value="Ma03_g13420"/>
</dbReference>
<dbReference type="InterPro" id="IPR050216">
    <property type="entry name" value="LRR_domain-containing"/>
</dbReference>
<evidence type="ECO:0000256" key="3">
    <source>
        <dbReference type="ARBA" id="ARBA00023786"/>
    </source>
</evidence>
<evidence type="ECO:0000256" key="1">
    <source>
        <dbReference type="ARBA" id="ARBA00022614"/>
    </source>
</evidence>
<proteinExistence type="inferred from homology"/>
<evidence type="ECO:0000256" key="2">
    <source>
        <dbReference type="ARBA" id="ARBA00022737"/>
    </source>
</evidence>
<dbReference type="InParanoid" id="A0A804IBM1"/>
<dbReference type="PROSITE" id="PS51450">
    <property type="entry name" value="LRR"/>
    <property type="match status" value="2"/>
</dbReference>
<comment type="function">
    <text evidence="4">Leucine-rich repeat protein that likely mediates protein interactions, possibly in the context of signal transduction.</text>
</comment>
<reference evidence="6" key="1">
    <citation type="submission" date="2021-03" db="EMBL/GenBank/DDBJ databases">
        <authorList>
            <consortium name="Genoscope - CEA"/>
            <person name="William W."/>
        </authorList>
    </citation>
    <scope>NUCLEOTIDE SEQUENCE</scope>
    <source>
        <strain evidence="6">Doubled-haploid Pahang</strain>
    </source>
</reference>
<dbReference type="PANTHER" id="PTHR48051:SF1">
    <property type="entry name" value="RAS SUPPRESSOR PROTEIN 1"/>
    <property type="match status" value="1"/>
</dbReference>
<dbReference type="InterPro" id="IPR001611">
    <property type="entry name" value="Leu-rich_rpt"/>
</dbReference>
<dbReference type="InterPro" id="IPR032675">
    <property type="entry name" value="LRR_dom_sf"/>
</dbReference>
<feature type="region of interest" description="Disordered" evidence="5">
    <location>
        <begin position="1"/>
        <end position="21"/>
    </location>
</feature>
<dbReference type="Pfam" id="PF13855">
    <property type="entry name" value="LRR_8"/>
    <property type="match status" value="1"/>
</dbReference>
<evidence type="ECO:0000256" key="5">
    <source>
        <dbReference type="SAM" id="MobiDB-lite"/>
    </source>
</evidence>
<dbReference type="EMBL" id="HG996468">
    <property type="protein sequence ID" value="CAG1850045.1"/>
    <property type="molecule type" value="Genomic_DNA"/>
</dbReference>
<dbReference type="FunCoup" id="A0A804IBM1">
    <property type="interactions" value="1291"/>
</dbReference>
<organism evidence="7 8">
    <name type="scientific">Musa acuminata subsp. malaccensis</name>
    <name type="common">Wild banana</name>
    <name type="synonym">Musa malaccensis</name>
    <dbReference type="NCBI Taxonomy" id="214687"/>
    <lineage>
        <taxon>Eukaryota</taxon>
        <taxon>Viridiplantae</taxon>
        <taxon>Streptophyta</taxon>
        <taxon>Embryophyta</taxon>
        <taxon>Tracheophyta</taxon>
        <taxon>Spermatophyta</taxon>
        <taxon>Magnoliopsida</taxon>
        <taxon>Liliopsida</taxon>
        <taxon>Zingiberales</taxon>
        <taxon>Musaceae</taxon>
        <taxon>Musa</taxon>
    </lineage>
</organism>
<evidence type="ECO:0000313" key="7">
    <source>
        <dbReference type="EnsemblPlants" id="Ma03_p13420.2"/>
    </source>
</evidence>
<evidence type="ECO:0000256" key="4">
    <source>
        <dbReference type="ARBA" id="ARBA00037519"/>
    </source>
</evidence>
<dbReference type="OMA" id="FVQIPLC"/>
<reference evidence="7" key="2">
    <citation type="submission" date="2021-05" db="UniProtKB">
        <authorList>
            <consortium name="EnsemblPlants"/>
        </authorList>
    </citation>
    <scope>IDENTIFICATION</scope>
    <source>
        <strain evidence="7">subsp. malaccensis</strain>
    </source>
</reference>
<evidence type="ECO:0000313" key="6">
    <source>
        <dbReference type="EMBL" id="CAG1850045.1"/>
    </source>
</evidence>
<dbReference type="Pfam" id="PF00560">
    <property type="entry name" value="LRR_1"/>
    <property type="match status" value="1"/>
</dbReference>
<keyword evidence="8" id="KW-1185">Reference proteome</keyword>
<evidence type="ECO:0000313" key="8">
    <source>
        <dbReference type="Proteomes" id="UP000012960"/>
    </source>
</evidence>
<dbReference type="PANTHER" id="PTHR48051">
    <property type="match status" value="1"/>
</dbReference>
<protein>
    <submittedName>
        <fullName evidence="6">(wild Malaysian banana) hypothetical protein</fullName>
    </submittedName>
</protein>
<sequence>MRMEAKTSERAESESDGVKKEQELDLSGMSLDSLPNPSINLGIITKLDLSNNNLQSIPESLTARLLNLVVLDVHSNQLRALPNSIGCLSKLKALNVSGNLMESLPKTIEDCRALQELIANFNQLTKLPDTMGFELTNLQMLAVNTNKLAFLPYSTSHMTSLRVLDARLNCLRALPDGLENLIRLQVLNVGQNFQYLQSLPYAIGLLVSLVELDISYNSITVLPNSMGCLTKLRKFQVEGNPLVCPPTDVVEQGIDVTREYLSARMNGSETGPSSSKQSWIKNLVKCGTFSGRMMSSNISVRDEKDGLLMSDYRSIDGLASPRYVGIFSPRRLFSPRRASPRK</sequence>
<dbReference type="Gramene" id="Ma03_t13420.2">
    <property type="protein sequence ID" value="Ma03_p13420.2"/>
    <property type="gene ID" value="Ma03_g13420"/>
</dbReference>
<accession>A0A804IBM1</accession>
<dbReference type="Gene3D" id="3.80.10.10">
    <property type="entry name" value="Ribonuclease Inhibitor"/>
    <property type="match status" value="1"/>
</dbReference>
<dbReference type="SMART" id="SM00364">
    <property type="entry name" value="LRR_BAC"/>
    <property type="match status" value="5"/>
</dbReference>
<gene>
    <name evidence="6" type="ORF">GSMUA_216310.1</name>
</gene>
<dbReference type="PRINTS" id="PR00019">
    <property type="entry name" value="LEURICHRPT"/>
</dbReference>
<comment type="similarity">
    <text evidence="3">Belongs to the SHOC2 family.</text>
</comment>
<keyword evidence="2" id="KW-0677">Repeat</keyword>
<name>A0A804IBM1_MUSAM</name>
<dbReference type="Proteomes" id="UP000012960">
    <property type="component" value="Unplaced"/>
</dbReference>
<dbReference type="EnsemblPlants" id="Ma03_t13420.1">
    <property type="protein sequence ID" value="Ma03_p13420.1"/>
    <property type="gene ID" value="Ma03_g13420"/>
</dbReference>
<dbReference type="InterPro" id="IPR003591">
    <property type="entry name" value="Leu-rich_rpt_typical-subtyp"/>
</dbReference>
<dbReference type="OrthoDB" id="1668230at2759"/>
<dbReference type="AlphaFoldDB" id="A0A804IBM1"/>
<dbReference type="GO" id="GO:0035556">
    <property type="term" value="P:intracellular signal transduction"/>
    <property type="evidence" value="ECO:0000318"/>
    <property type="project" value="GO_Central"/>
</dbReference>
<dbReference type="SMART" id="SM00369">
    <property type="entry name" value="LRR_TYP"/>
    <property type="match status" value="7"/>
</dbReference>
<keyword evidence="1" id="KW-0433">Leucine-rich repeat</keyword>
<dbReference type="SUPFAM" id="SSF52058">
    <property type="entry name" value="L domain-like"/>
    <property type="match status" value="1"/>
</dbReference>